<evidence type="ECO:0000313" key="2">
    <source>
        <dbReference type="EMBL" id="KQJ87637.1"/>
    </source>
</evidence>
<reference evidence="2" key="2">
    <citation type="submission" date="2017-06" db="EMBL/GenBank/DDBJ databases">
        <title>WGS assembly of Brachypodium distachyon.</title>
        <authorList>
            <consortium name="The International Brachypodium Initiative"/>
            <person name="Lucas S."/>
            <person name="Harmon-Smith M."/>
            <person name="Lail K."/>
            <person name="Tice H."/>
            <person name="Grimwood J."/>
            <person name="Bruce D."/>
            <person name="Barry K."/>
            <person name="Shu S."/>
            <person name="Lindquist E."/>
            <person name="Wang M."/>
            <person name="Pitluck S."/>
            <person name="Vogel J.P."/>
            <person name="Garvin D.F."/>
            <person name="Mockler T.C."/>
            <person name="Schmutz J."/>
            <person name="Rokhsar D."/>
            <person name="Bevan M.W."/>
        </authorList>
    </citation>
    <scope>NUCLEOTIDE SEQUENCE</scope>
    <source>
        <strain evidence="2">Bd21</strain>
    </source>
</reference>
<gene>
    <name evidence="2" type="ORF">BRADI_4g12695v3</name>
</gene>
<reference evidence="2 3" key="1">
    <citation type="journal article" date="2010" name="Nature">
        <title>Genome sequencing and analysis of the model grass Brachypodium distachyon.</title>
        <authorList>
            <consortium name="International Brachypodium Initiative"/>
        </authorList>
    </citation>
    <scope>NUCLEOTIDE SEQUENCE [LARGE SCALE GENOMIC DNA]</scope>
    <source>
        <strain evidence="2 3">Bd21</strain>
    </source>
</reference>
<dbReference type="Gramene" id="KQJ87637">
    <property type="protein sequence ID" value="KQJ87637"/>
    <property type="gene ID" value="BRADI_4g12695v3"/>
</dbReference>
<reference evidence="3" key="3">
    <citation type="submission" date="2018-08" db="UniProtKB">
        <authorList>
            <consortium name="EnsemblPlants"/>
        </authorList>
    </citation>
    <scope>IDENTIFICATION</scope>
    <source>
        <strain evidence="3">cv. Bd21</strain>
    </source>
</reference>
<name>I1IK37_BRADI</name>
<dbReference type="OrthoDB" id="687730at2759"/>
<dbReference type="AlphaFoldDB" id="I1IK37"/>
<dbReference type="EnsemblPlants" id="KQJ87637">
    <property type="protein sequence ID" value="KQJ87637"/>
    <property type="gene ID" value="BRADI_4g12695v3"/>
</dbReference>
<keyword evidence="4" id="KW-1185">Reference proteome</keyword>
<feature type="region of interest" description="Disordered" evidence="1">
    <location>
        <begin position="76"/>
        <end position="98"/>
    </location>
</feature>
<dbReference type="EMBL" id="CM000883">
    <property type="protein sequence ID" value="KQJ87637.1"/>
    <property type="molecule type" value="Genomic_DNA"/>
</dbReference>
<proteinExistence type="predicted"/>
<organism evidence="2">
    <name type="scientific">Brachypodium distachyon</name>
    <name type="common">Purple false brome</name>
    <name type="synonym">Trachynia distachya</name>
    <dbReference type="NCBI Taxonomy" id="15368"/>
    <lineage>
        <taxon>Eukaryota</taxon>
        <taxon>Viridiplantae</taxon>
        <taxon>Streptophyta</taxon>
        <taxon>Embryophyta</taxon>
        <taxon>Tracheophyta</taxon>
        <taxon>Spermatophyta</taxon>
        <taxon>Magnoliopsida</taxon>
        <taxon>Liliopsida</taxon>
        <taxon>Poales</taxon>
        <taxon>Poaceae</taxon>
        <taxon>BOP clade</taxon>
        <taxon>Pooideae</taxon>
        <taxon>Stipodae</taxon>
        <taxon>Brachypodieae</taxon>
        <taxon>Brachypodium</taxon>
    </lineage>
</organism>
<evidence type="ECO:0000313" key="4">
    <source>
        <dbReference type="Proteomes" id="UP000008810"/>
    </source>
</evidence>
<evidence type="ECO:0000256" key="1">
    <source>
        <dbReference type="SAM" id="MobiDB-lite"/>
    </source>
</evidence>
<protein>
    <submittedName>
        <fullName evidence="2 3">Uncharacterized protein</fullName>
    </submittedName>
</protein>
<dbReference type="ExpressionAtlas" id="I1IK37">
    <property type="expression patterns" value="baseline"/>
</dbReference>
<evidence type="ECO:0000313" key="3">
    <source>
        <dbReference type="EnsemblPlants" id="KQJ87637"/>
    </source>
</evidence>
<accession>I1IK37</accession>
<dbReference type="Proteomes" id="UP000008810">
    <property type="component" value="Chromosome 4"/>
</dbReference>
<sequence length="120" mass="13512">MEETRVQIASMIKEVRTMADGMKLQDAQDKLVNPQNMLEEVAEQFNPMVGMLRTELLELLKVLKTPETYQWYGRPSALSSETSHDRQQHHFASRGSGDIETVSQMFATDGHVSGAGQDFP</sequence>